<feature type="transmembrane region" description="Helical" evidence="1">
    <location>
        <begin position="75"/>
        <end position="96"/>
    </location>
</feature>
<dbReference type="AlphaFoldDB" id="A0A095TM22"/>
<gene>
    <name evidence="3" type="ORF">Y5S_03307</name>
</gene>
<feature type="transmembrane region" description="Helical" evidence="1">
    <location>
        <begin position="51"/>
        <end position="69"/>
    </location>
</feature>
<dbReference type="PATRIC" id="fig|1177154.3.peg.3348"/>
<keyword evidence="1" id="KW-1133">Transmembrane helix</keyword>
<name>A0A095TM22_9GAMM</name>
<dbReference type="PANTHER" id="PTHR19353">
    <property type="entry name" value="FATTY ACID DESATURASE 2"/>
    <property type="match status" value="1"/>
</dbReference>
<dbReference type="STRING" id="1177154.Y5S_03307"/>
<dbReference type="GO" id="GO:0016020">
    <property type="term" value="C:membrane"/>
    <property type="evidence" value="ECO:0007669"/>
    <property type="project" value="TreeGrafter"/>
</dbReference>
<evidence type="ECO:0000313" key="3">
    <source>
        <dbReference type="EMBL" id="KGD63498.1"/>
    </source>
</evidence>
<feature type="transmembrane region" description="Helical" evidence="1">
    <location>
        <begin position="229"/>
        <end position="259"/>
    </location>
</feature>
<dbReference type="CDD" id="cd03506">
    <property type="entry name" value="Delta6-FADS-like"/>
    <property type="match status" value="1"/>
</dbReference>
<dbReference type="EMBL" id="ARXV01000017">
    <property type="protein sequence ID" value="KGD63498.1"/>
    <property type="molecule type" value="Genomic_DNA"/>
</dbReference>
<dbReference type="OrthoDB" id="104711at2"/>
<dbReference type="InterPro" id="IPR005804">
    <property type="entry name" value="FA_desaturase_dom"/>
</dbReference>
<proteinExistence type="predicted"/>
<keyword evidence="1" id="KW-0472">Membrane</keyword>
<evidence type="ECO:0000259" key="2">
    <source>
        <dbReference type="Pfam" id="PF00487"/>
    </source>
</evidence>
<dbReference type="GO" id="GO:0016717">
    <property type="term" value="F:oxidoreductase activity, acting on paired donors, with oxidation of a pair of donors resulting in the reduction of molecular oxygen to two molecules of water"/>
    <property type="evidence" value="ECO:0007669"/>
    <property type="project" value="TreeGrafter"/>
</dbReference>
<dbReference type="GO" id="GO:0008610">
    <property type="term" value="P:lipid biosynthetic process"/>
    <property type="evidence" value="ECO:0007669"/>
    <property type="project" value="UniProtKB-ARBA"/>
</dbReference>
<dbReference type="InterPro" id="IPR012171">
    <property type="entry name" value="Fatty_acid_desaturase"/>
</dbReference>
<reference evidence="3 4" key="1">
    <citation type="submission" date="2012-09" db="EMBL/GenBank/DDBJ databases">
        <title>Genome Sequence of alkane-degrading Bacterium Alcanivorax sp. 19-m-6.</title>
        <authorList>
            <person name="Lai Q."/>
            <person name="Shao Z."/>
        </authorList>
    </citation>
    <scope>NUCLEOTIDE SEQUENCE [LARGE SCALE GENOMIC DNA]</scope>
    <source>
        <strain evidence="3 4">19-m-6</strain>
    </source>
</reference>
<feature type="domain" description="Fatty acid desaturase" evidence="2">
    <location>
        <begin position="79"/>
        <end position="363"/>
    </location>
</feature>
<dbReference type="RefSeq" id="WP_035234616.1">
    <property type="nucleotide sequence ID" value="NZ_ARXV01000017.1"/>
</dbReference>
<dbReference type="Pfam" id="PF00487">
    <property type="entry name" value="FA_desaturase"/>
    <property type="match status" value="1"/>
</dbReference>
<evidence type="ECO:0000313" key="4">
    <source>
        <dbReference type="Proteomes" id="UP000029444"/>
    </source>
</evidence>
<organism evidence="3 4">
    <name type="scientific">Alcanivorax nanhaiticus</name>
    <dbReference type="NCBI Taxonomy" id="1177154"/>
    <lineage>
        <taxon>Bacteria</taxon>
        <taxon>Pseudomonadati</taxon>
        <taxon>Pseudomonadota</taxon>
        <taxon>Gammaproteobacteria</taxon>
        <taxon>Oceanospirillales</taxon>
        <taxon>Alcanivoracaceae</taxon>
        <taxon>Alcanivorax</taxon>
    </lineage>
</organism>
<protein>
    <submittedName>
        <fullName evidence="3">Fatty acid desaturase</fullName>
    </submittedName>
</protein>
<keyword evidence="1" id="KW-0812">Transmembrane</keyword>
<dbReference type="eggNOG" id="COG3239">
    <property type="taxonomic scope" value="Bacteria"/>
</dbReference>
<dbReference type="Proteomes" id="UP000029444">
    <property type="component" value="Unassembled WGS sequence"/>
</dbReference>
<comment type="caution">
    <text evidence="3">The sequence shown here is derived from an EMBL/GenBank/DDBJ whole genome shotgun (WGS) entry which is preliminary data.</text>
</comment>
<feature type="transmembrane region" description="Helical" evidence="1">
    <location>
        <begin position="271"/>
        <end position="291"/>
    </location>
</feature>
<sequence>MKTHQLPVDLTDEQIEEFGRELDAIRDEIFDSRGEQDRAYILKVIKTQRSLALAARVVIYAALFFIPAWGHPLAVWPVMLTLLGLGTFMLGIAKILENMEIAHNVLHAQWDWMKDPEIQSNTWEWDTMSPSDRWMHSHNVVHHTWTNVLEKDLDVGYGIMRVTSMQKWKPAYLLQPVYFILLMLLFEEGVALHEQAIDDHLKGKNKFADFKPLMKRIGYKIWRQVAKDYIAWPLAAALVAIPISFFVPFSPLAVFGIVAGANAVANLIRNIWAFVIIFCGHFPAGAHNFTLEQVEGETRARWYLRQLLGSCNIEGGKLFHVLSGNLSHQIEHHLFPDMCSNRYKEASPRVRALADRYGLPYNSASLFRQFGTTWLKNIRLAFPGGGEPYEGKPSQATSP</sequence>
<accession>A0A095TM22</accession>
<keyword evidence="4" id="KW-1185">Reference proteome</keyword>
<dbReference type="PANTHER" id="PTHR19353:SF19">
    <property type="entry name" value="DELTA(5) FATTY ACID DESATURASE C-RELATED"/>
    <property type="match status" value="1"/>
</dbReference>
<evidence type="ECO:0000256" key="1">
    <source>
        <dbReference type="SAM" id="Phobius"/>
    </source>
</evidence>